<dbReference type="EMBL" id="DUGC01000056">
    <property type="protein sequence ID" value="HIH09714.1"/>
    <property type="molecule type" value="Genomic_DNA"/>
</dbReference>
<evidence type="ECO:0000313" key="2">
    <source>
        <dbReference type="Proteomes" id="UP000565078"/>
    </source>
</evidence>
<dbReference type="Gene3D" id="1.10.10.10">
    <property type="entry name" value="Winged helix-like DNA-binding domain superfamily/Winged helix DNA-binding domain"/>
    <property type="match status" value="1"/>
</dbReference>
<proteinExistence type="predicted"/>
<organism evidence="1 2">
    <name type="scientific">Candidatus Iainarchaeum sp</name>
    <dbReference type="NCBI Taxonomy" id="3101447"/>
    <lineage>
        <taxon>Archaea</taxon>
        <taxon>Candidatus Iainarchaeota</taxon>
        <taxon>Candidatus Iainarchaeia</taxon>
        <taxon>Candidatus Iainarchaeales</taxon>
        <taxon>Candidatus Iainarchaeaceae</taxon>
        <taxon>Candidatus Iainarchaeum</taxon>
    </lineage>
</organism>
<evidence type="ECO:0008006" key="3">
    <source>
        <dbReference type="Google" id="ProtNLM"/>
    </source>
</evidence>
<protein>
    <recommendedName>
        <fullName evidence="3">Minichromosome maintenance protein MCM</fullName>
    </recommendedName>
</protein>
<dbReference type="InterPro" id="IPR036388">
    <property type="entry name" value="WH-like_DNA-bd_sf"/>
</dbReference>
<dbReference type="Proteomes" id="UP000565078">
    <property type="component" value="Unassembled WGS sequence"/>
</dbReference>
<gene>
    <name evidence="1" type="ORF">HA254_03500</name>
</gene>
<reference evidence="2" key="1">
    <citation type="journal article" date="2020" name="bioRxiv">
        <title>A rank-normalized archaeal taxonomy based on genome phylogeny resolves widespread incomplete and uneven classifications.</title>
        <authorList>
            <person name="Rinke C."/>
            <person name="Chuvochina M."/>
            <person name="Mussig A.J."/>
            <person name="Chaumeil P.-A."/>
            <person name="Waite D.W."/>
            <person name="Whitman W.B."/>
            <person name="Parks D.H."/>
            <person name="Hugenholtz P."/>
        </authorList>
    </citation>
    <scope>NUCLEOTIDE SEQUENCE [LARGE SCALE GENOMIC DNA]</scope>
</reference>
<name>A0A7J4IXX6_9ARCH</name>
<feature type="non-terminal residue" evidence="1">
    <location>
        <position position="1"/>
    </location>
</feature>
<comment type="caution">
    <text evidence="1">The sequence shown here is derived from an EMBL/GenBank/DDBJ whole genome shotgun (WGS) entry which is preliminary data.</text>
</comment>
<dbReference type="AlphaFoldDB" id="A0A7J4IXX6"/>
<sequence length="47" mass="5326">LDMVPIEDVINEGKTTGMDADKVRDMLMKLQKSGDIYYPKHGFVKPT</sequence>
<accession>A0A7J4IXX6</accession>
<evidence type="ECO:0000313" key="1">
    <source>
        <dbReference type="EMBL" id="HIH09714.1"/>
    </source>
</evidence>